<accession>A0A0W4ZVB3</accession>
<feature type="binding site" evidence="3">
    <location>
        <position position="138"/>
    </location>
    <ligand>
        <name>substrate</name>
    </ligand>
</feature>
<dbReference type="InterPro" id="IPR008594">
    <property type="entry name" value="DcpS/DCS2"/>
</dbReference>
<dbReference type="GO" id="GO:0000290">
    <property type="term" value="P:deadenylation-dependent decapping of nuclear-transcribed mRNA"/>
    <property type="evidence" value="ECO:0007669"/>
    <property type="project" value="EnsemblFungi"/>
</dbReference>
<feature type="binding site" evidence="3">
    <location>
        <begin position="232"/>
        <end position="243"/>
    </location>
    <ligand>
        <name>substrate</name>
    </ligand>
</feature>
<dbReference type="eggNOG" id="KOG3969">
    <property type="taxonomic scope" value="Eukaryota"/>
</dbReference>
<dbReference type="RefSeq" id="XP_018231006.1">
    <property type="nucleotide sequence ID" value="XM_018372672.1"/>
</dbReference>
<dbReference type="Pfam" id="PF05652">
    <property type="entry name" value="DcpS"/>
    <property type="match status" value="1"/>
</dbReference>
<gene>
    <name evidence="4" type="ORF">T551_00405</name>
</gene>
<feature type="binding site" evidence="3">
    <location>
        <position position="168"/>
    </location>
    <ligand>
        <name>substrate</name>
    </ligand>
</feature>
<dbReference type="SUPFAM" id="SSF54197">
    <property type="entry name" value="HIT-like"/>
    <property type="match status" value="1"/>
</dbReference>
<evidence type="ECO:0000256" key="2">
    <source>
        <dbReference type="PIRSR" id="PIRSR028973-1"/>
    </source>
</evidence>
<feature type="binding site" evidence="3">
    <location>
        <position position="148"/>
    </location>
    <ligand>
        <name>substrate</name>
    </ligand>
</feature>
<comment type="similarity">
    <text evidence="1">Belongs to the HIT family.</text>
</comment>
<evidence type="ECO:0000256" key="1">
    <source>
        <dbReference type="ARBA" id="ARBA00010208"/>
    </source>
</evidence>
<dbReference type="InterPro" id="IPR011145">
    <property type="entry name" value="Scavenger_mRNA_decap_enz_N"/>
</dbReference>
<evidence type="ECO:0000313" key="4">
    <source>
        <dbReference type="EMBL" id="KTW32314.1"/>
    </source>
</evidence>
<keyword evidence="5" id="KW-1185">Reference proteome</keyword>
<organism evidence="4 5">
    <name type="scientific">Pneumocystis jirovecii (strain RU7)</name>
    <name type="common">Human pneumocystis pneumonia agent</name>
    <dbReference type="NCBI Taxonomy" id="1408657"/>
    <lineage>
        <taxon>Eukaryota</taxon>
        <taxon>Fungi</taxon>
        <taxon>Dikarya</taxon>
        <taxon>Ascomycota</taxon>
        <taxon>Taphrinomycotina</taxon>
        <taxon>Pneumocystomycetes</taxon>
        <taxon>Pneumocystaceae</taxon>
        <taxon>Pneumocystis</taxon>
    </lineage>
</organism>
<evidence type="ECO:0000256" key="3">
    <source>
        <dbReference type="PIRSR" id="PIRSR028973-2"/>
    </source>
</evidence>
<dbReference type="PANTHER" id="PTHR12978">
    <property type="entry name" value="HISTIDINE TRIAD HIT PROTEIN MEMBER"/>
    <property type="match status" value="1"/>
</dbReference>
<reference evidence="5" key="1">
    <citation type="journal article" date="2016" name="Nat. Commun.">
        <title>Genome analysis of three Pneumocystis species reveals adaptation mechanisms to life exclusively in mammalian hosts.</title>
        <authorList>
            <person name="Ma L."/>
            <person name="Chen Z."/>
            <person name="Huang D.W."/>
            <person name="Kutty G."/>
            <person name="Ishihara M."/>
            <person name="Wang H."/>
            <person name="Abouelleil A."/>
            <person name="Bishop L."/>
            <person name="Davey E."/>
            <person name="Deng R."/>
            <person name="Deng X."/>
            <person name="Fan L."/>
            <person name="Fantoni G."/>
            <person name="Fitzgerald M."/>
            <person name="Gogineni E."/>
            <person name="Goldberg J.M."/>
            <person name="Handley G."/>
            <person name="Hu X."/>
            <person name="Huber C."/>
            <person name="Jiao X."/>
            <person name="Jones K."/>
            <person name="Levin J.Z."/>
            <person name="Liu Y."/>
            <person name="Macdonald P."/>
            <person name="Melnikov A."/>
            <person name="Raley C."/>
            <person name="Sassi M."/>
            <person name="Sherman B.T."/>
            <person name="Song X."/>
            <person name="Sykes S."/>
            <person name="Tran B."/>
            <person name="Walsh L."/>
            <person name="Xia Y."/>
            <person name="Yang J."/>
            <person name="Young S."/>
            <person name="Zeng Q."/>
            <person name="Zheng X."/>
            <person name="Stephens R."/>
            <person name="Nusbaum C."/>
            <person name="Birren B.W."/>
            <person name="Azadi P."/>
            <person name="Lempicki R.A."/>
            <person name="Cuomo C.A."/>
            <person name="Kovacs J.A."/>
        </authorList>
    </citation>
    <scope>NUCLEOTIDE SEQUENCE [LARGE SCALE GENOMIC DNA]</scope>
    <source>
        <strain evidence="5">RU7</strain>
    </source>
</reference>
<dbReference type="GO" id="GO:0000340">
    <property type="term" value="F:RNA 7-methylguanosine cap binding"/>
    <property type="evidence" value="ECO:0007669"/>
    <property type="project" value="EnsemblFungi"/>
</dbReference>
<dbReference type="PIRSF" id="PIRSF028973">
    <property type="entry name" value="Scavenger_mRNA_decap_enz"/>
    <property type="match status" value="1"/>
</dbReference>
<dbReference type="GO" id="GO:0140932">
    <property type="term" value="F:5'-(N(7)-methyl 5'-triphosphoguanosine)-[mRNA] diphosphatase activity"/>
    <property type="evidence" value="ECO:0007669"/>
    <property type="project" value="EnsemblFungi"/>
</dbReference>
<dbReference type="PANTHER" id="PTHR12978:SF0">
    <property type="entry name" value="M7GPPPX DIPHOSPHATASE"/>
    <property type="match status" value="1"/>
</dbReference>
<dbReference type="OrthoDB" id="10264956at2759"/>
<dbReference type="InterPro" id="IPR036265">
    <property type="entry name" value="HIT-like_sf"/>
</dbReference>
<dbReference type="SUPFAM" id="SSF102860">
    <property type="entry name" value="mRNA decapping enzyme DcpS N-terminal domain"/>
    <property type="match status" value="1"/>
</dbReference>
<evidence type="ECO:0008006" key="6">
    <source>
        <dbReference type="Google" id="ProtNLM"/>
    </source>
</evidence>
<dbReference type="GeneID" id="28938927"/>
<dbReference type="STRING" id="1408657.A0A0W4ZVB3"/>
<feature type="active site" description="Nucleophile" evidence="2">
    <location>
        <position position="241"/>
    </location>
</feature>
<dbReference type="GO" id="GO:0005634">
    <property type="term" value="C:nucleus"/>
    <property type="evidence" value="ECO:0007669"/>
    <property type="project" value="EnsemblFungi"/>
</dbReference>
<dbReference type="GO" id="GO:0000932">
    <property type="term" value="C:P-body"/>
    <property type="evidence" value="ECO:0007669"/>
    <property type="project" value="TreeGrafter"/>
</dbReference>
<name>A0A0W4ZVB3_PNEJ7</name>
<proteinExistence type="inferred from homology"/>
<dbReference type="Gene3D" id="3.30.200.40">
    <property type="entry name" value="Scavenger mRNA decapping enzyme, N-terminal domain"/>
    <property type="match status" value="1"/>
</dbReference>
<dbReference type="VEuPathDB" id="FungiDB:T551_00405"/>
<dbReference type="Pfam" id="PF11969">
    <property type="entry name" value="DcpS_C"/>
    <property type="match status" value="1"/>
</dbReference>
<comment type="caution">
    <text evidence="4">The sequence shown here is derived from an EMBL/GenBank/DDBJ whole genome shotgun (WGS) entry which is preliminary data.</text>
</comment>
<feature type="binding site" evidence="3">
    <location>
        <position position="170"/>
    </location>
    <ligand>
        <name>substrate</name>
    </ligand>
</feature>
<evidence type="ECO:0000313" key="5">
    <source>
        <dbReference type="Proteomes" id="UP000053447"/>
    </source>
</evidence>
<dbReference type="Gene3D" id="3.30.428.10">
    <property type="entry name" value="HIT-like"/>
    <property type="match status" value="1"/>
</dbReference>
<protein>
    <recommendedName>
        <fullName evidence="6">M7GpppX diphosphatase</fullName>
    </recommendedName>
</protein>
<dbReference type="AlphaFoldDB" id="A0A0W4ZVB3"/>
<dbReference type="EMBL" id="LFWA01000002">
    <property type="protein sequence ID" value="KTW32314.1"/>
    <property type="molecule type" value="Genomic_DNA"/>
</dbReference>
<dbReference type="Proteomes" id="UP000053447">
    <property type="component" value="Unassembled WGS sequence"/>
</dbReference>
<sequence length="305" mass="35952">MNDLDAPYLKNFIFDSILNEDPRLKYIVLLGYIFNKKALLMIEKTAFDPFDISFFIGENGLHLNLIGKNDVYHLFSATIAEHSKEKAQFKVTLIYPASETHIKKYSKQSKFRIEETPEIYELYVKPYIQTMKGPKIQWVYNILDHLAEQEHILFKDPDTTNGFVVLPDLKWDRKTISALYYIAIINRQDISSLRDLRKEHIPLLLHIKQSALDSILQKHPELRRNQLKLFIHYQPSYYHFHVHIAHIDCDTGDGMDIGKAYLLEEIIDQLEKMPNEITFSHRTFTYFLGEKSDLWVNVFSKIQNN</sequence>